<dbReference type="AlphaFoldDB" id="A0A1H4S1Z3"/>
<proteinExistence type="predicted"/>
<protein>
    <submittedName>
        <fullName evidence="1">Uncharacterized protein</fullName>
    </submittedName>
</protein>
<dbReference type="Proteomes" id="UP000183407">
    <property type="component" value="Unassembled WGS sequence"/>
</dbReference>
<evidence type="ECO:0000313" key="2">
    <source>
        <dbReference type="Proteomes" id="UP000183407"/>
    </source>
</evidence>
<accession>A0A1H4S1Z3</accession>
<name>A0A1H4S1Z3_RHOJO</name>
<reference evidence="2" key="1">
    <citation type="submission" date="2016-10" db="EMBL/GenBank/DDBJ databases">
        <authorList>
            <person name="Varghese N."/>
        </authorList>
    </citation>
    <scope>NUCLEOTIDE SEQUENCE [LARGE SCALE GENOMIC DNA]</scope>
    <source>
        <strain evidence="2">DSM 44719</strain>
    </source>
</reference>
<gene>
    <name evidence="1" type="ORF">SAMN04490220_1489</name>
</gene>
<dbReference type="EMBL" id="FNTL01000004">
    <property type="protein sequence ID" value="SEC38139.1"/>
    <property type="molecule type" value="Genomic_DNA"/>
</dbReference>
<evidence type="ECO:0000313" key="1">
    <source>
        <dbReference type="EMBL" id="SEC38139.1"/>
    </source>
</evidence>
<organism evidence="1 2">
    <name type="scientific">Rhodococcus jostii</name>
    <dbReference type="NCBI Taxonomy" id="132919"/>
    <lineage>
        <taxon>Bacteria</taxon>
        <taxon>Bacillati</taxon>
        <taxon>Actinomycetota</taxon>
        <taxon>Actinomycetes</taxon>
        <taxon>Mycobacteriales</taxon>
        <taxon>Nocardiaceae</taxon>
        <taxon>Rhodococcus</taxon>
    </lineage>
</organism>
<sequence length="121" mass="14005">MLTIPSVTLGSLSLALLRVNYRLARFPLQLVEVVAVSRLGEREPMRLAYEQILIDCDRAAGYLLNDENATRRAADLKRRTATVRLLIAREHHHVQHRGVILLDEQRERFRQRRQRDAGPLT</sequence>